<dbReference type="EMBL" id="CP163429">
    <property type="protein sequence ID" value="XDP95877.1"/>
    <property type="molecule type" value="Genomic_DNA"/>
</dbReference>
<gene>
    <name evidence="1" type="ORF">AB5J57_21205</name>
</gene>
<accession>A0AB39LT59</accession>
<proteinExistence type="predicted"/>
<evidence type="ECO:0000313" key="1">
    <source>
        <dbReference type="EMBL" id="XDP95877.1"/>
    </source>
</evidence>
<dbReference type="RefSeq" id="WP_369157957.1">
    <property type="nucleotide sequence ID" value="NZ_CP163429.1"/>
</dbReference>
<reference evidence="1" key="1">
    <citation type="submission" date="2024-07" db="EMBL/GenBank/DDBJ databases">
        <authorList>
            <person name="Yu S.T."/>
        </authorList>
    </citation>
    <scope>NUCLEOTIDE SEQUENCE</scope>
    <source>
        <strain evidence="1">R02</strain>
    </source>
</reference>
<dbReference type="AlphaFoldDB" id="A0AB39LT59"/>
<protein>
    <submittedName>
        <fullName evidence="1">Uncharacterized protein</fullName>
    </submittedName>
</protein>
<name>A0AB39LT59_9ACTN</name>
<organism evidence="1">
    <name type="scientific">Streptomyces sp. R02</name>
    <dbReference type="NCBI Taxonomy" id="3238623"/>
    <lineage>
        <taxon>Bacteria</taxon>
        <taxon>Bacillati</taxon>
        <taxon>Actinomycetota</taxon>
        <taxon>Actinomycetes</taxon>
        <taxon>Kitasatosporales</taxon>
        <taxon>Streptomycetaceae</taxon>
        <taxon>Streptomyces</taxon>
    </lineage>
</organism>
<sequence length="71" mass="8303">MLGRIAVAEPDGLEPMDYILKALFAEIGDRHYIPLHRLRAALRRYGCKRTHFNREPYYYGIVLTNESEIHA</sequence>